<dbReference type="Proteomes" id="UP000177625">
    <property type="component" value="Unassembled WGS sequence"/>
</dbReference>
<dbReference type="EMBL" id="FJVC01000367">
    <property type="protein sequence ID" value="CZT49096.1"/>
    <property type="molecule type" value="Genomic_DNA"/>
</dbReference>
<name>A0A1E1MJ26_RHYSE</name>
<evidence type="ECO:0000313" key="2">
    <source>
        <dbReference type="Proteomes" id="UP000177625"/>
    </source>
</evidence>
<accession>A0A1E1MJ26</accession>
<gene>
    <name evidence="1" type="ORF">RSE6_09886</name>
</gene>
<evidence type="ECO:0000313" key="1">
    <source>
        <dbReference type="EMBL" id="CZT49096.1"/>
    </source>
</evidence>
<sequence>MICSMSEPAKDEFNVNIRFTSTFGTRPVRFRPVDKTSISVFRNGCKREKWIHNLKIILIHSVSENIRVQVPMVGEVVTSGPIYKGHGGIRPLKLWRSRNSRAEKPVISPGWVLLTRITLVYHLTILTSTRSTDGQTCVSGILKY</sequence>
<organism evidence="1 2">
    <name type="scientific">Rhynchosporium secalis</name>
    <name type="common">Barley scald fungus</name>
    <dbReference type="NCBI Taxonomy" id="38038"/>
    <lineage>
        <taxon>Eukaryota</taxon>
        <taxon>Fungi</taxon>
        <taxon>Dikarya</taxon>
        <taxon>Ascomycota</taxon>
        <taxon>Pezizomycotina</taxon>
        <taxon>Leotiomycetes</taxon>
        <taxon>Helotiales</taxon>
        <taxon>Ploettnerulaceae</taxon>
        <taxon>Rhynchosporium</taxon>
    </lineage>
</organism>
<dbReference type="AlphaFoldDB" id="A0A1E1MJ26"/>
<protein>
    <submittedName>
        <fullName evidence="1">Uncharacterized protein</fullName>
    </submittedName>
</protein>
<proteinExistence type="predicted"/>
<keyword evidence="2" id="KW-1185">Reference proteome</keyword>
<reference evidence="2" key="1">
    <citation type="submission" date="2016-03" db="EMBL/GenBank/DDBJ databases">
        <authorList>
            <person name="Guldener U."/>
        </authorList>
    </citation>
    <scope>NUCLEOTIDE SEQUENCE [LARGE SCALE GENOMIC DNA]</scope>
</reference>